<sequence length="20" mass="2464">MTDLSREILHKSKPEFKQYL</sequence>
<dbReference type="AlphaFoldDB" id="A0A330M0Y5"/>
<proteinExistence type="predicted"/>
<dbReference type="EMBL" id="LS483452">
    <property type="protein sequence ID" value="SQH75073.1"/>
    <property type="molecule type" value="Genomic_DNA"/>
</dbReference>
<protein>
    <submittedName>
        <fullName evidence="1">Uncharacterized protein</fullName>
    </submittedName>
</protein>
<dbReference type="Proteomes" id="UP000250123">
    <property type="component" value="Chromosome SHEWBE"/>
</dbReference>
<dbReference type="KEGG" id="sbk:SHEWBE_1104"/>
<organism evidence="1 2">
    <name type="scientific">Shewanella benthica</name>
    <dbReference type="NCBI Taxonomy" id="43661"/>
    <lineage>
        <taxon>Bacteria</taxon>
        <taxon>Pseudomonadati</taxon>
        <taxon>Pseudomonadota</taxon>
        <taxon>Gammaproteobacteria</taxon>
        <taxon>Alteromonadales</taxon>
        <taxon>Shewanellaceae</taxon>
        <taxon>Shewanella</taxon>
    </lineage>
</organism>
<name>A0A330M0Y5_9GAMM</name>
<reference evidence="2" key="1">
    <citation type="submission" date="2018-06" db="EMBL/GenBank/DDBJ databases">
        <authorList>
            <person name="Cea G.-C."/>
            <person name="William W."/>
        </authorList>
    </citation>
    <scope>NUCLEOTIDE SEQUENCE [LARGE SCALE GENOMIC DNA]</scope>
    <source>
        <strain evidence="2">DB21MT-2</strain>
    </source>
</reference>
<evidence type="ECO:0000313" key="1">
    <source>
        <dbReference type="EMBL" id="SQH75073.1"/>
    </source>
</evidence>
<accession>A0A330M0Y5</accession>
<evidence type="ECO:0000313" key="2">
    <source>
        <dbReference type="Proteomes" id="UP000250123"/>
    </source>
</evidence>
<gene>
    <name evidence="1" type="ORF">SHEWBE_1104</name>
</gene>